<keyword evidence="2" id="KW-1185">Reference proteome</keyword>
<evidence type="ECO:0000313" key="2">
    <source>
        <dbReference type="Proteomes" id="UP001152795"/>
    </source>
</evidence>
<organism evidence="1 2">
    <name type="scientific">Paramuricea clavata</name>
    <name type="common">Red gorgonian</name>
    <name type="synonym">Violescent sea-whip</name>
    <dbReference type="NCBI Taxonomy" id="317549"/>
    <lineage>
        <taxon>Eukaryota</taxon>
        <taxon>Metazoa</taxon>
        <taxon>Cnidaria</taxon>
        <taxon>Anthozoa</taxon>
        <taxon>Octocorallia</taxon>
        <taxon>Malacalcyonacea</taxon>
        <taxon>Plexauridae</taxon>
        <taxon>Paramuricea</taxon>
    </lineage>
</organism>
<dbReference type="SUPFAM" id="SSF52266">
    <property type="entry name" value="SGNH hydrolase"/>
    <property type="match status" value="1"/>
</dbReference>
<dbReference type="Proteomes" id="UP001152795">
    <property type="component" value="Unassembled WGS sequence"/>
</dbReference>
<comment type="caution">
    <text evidence="1">The sequence shown here is derived from an EMBL/GenBank/DDBJ whole genome shotgun (WGS) entry which is preliminary data.</text>
</comment>
<dbReference type="InterPro" id="IPR036514">
    <property type="entry name" value="SGNH_hydro_sf"/>
</dbReference>
<keyword evidence="1" id="KW-0675">Receptor</keyword>
<dbReference type="Gene3D" id="3.40.50.1110">
    <property type="entry name" value="SGNH hydrolase"/>
    <property type="match status" value="1"/>
</dbReference>
<proteinExistence type="predicted"/>
<accession>A0A7D9LV73</accession>
<feature type="non-terminal residue" evidence="1">
    <location>
        <position position="93"/>
    </location>
</feature>
<gene>
    <name evidence="1" type="ORF">PACLA_8A000210</name>
</gene>
<protein>
    <submittedName>
        <fullName evidence="1">Scavenger receptor cysteine-rich type 1 M130</fullName>
    </submittedName>
</protein>
<evidence type="ECO:0000313" key="1">
    <source>
        <dbReference type="EMBL" id="CAB4039368.1"/>
    </source>
</evidence>
<dbReference type="OrthoDB" id="1731983at2759"/>
<name>A0A7D9LV73_PARCT</name>
<dbReference type="AlphaFoldDB" id="A0A7D9LV73"/>
<dbReference type="EMBL" id="CACRXK020025290">
    <property type="protein sequence ID" value="CAB4039368.1"/>
    <property type="molecule type" value="Genomic_DNA"/>
</dbReference>
<sequence length="93" mass="10723">MPTGNHNIHVETYRGSTTEAMAHHIRPCLVKQPDQIVLHVGTNDIRDRQPEEIVDGIMKMQKVIKKESPKTTVIVSELLHRNDKIEYTQKVKK</sequence>
<reference evidence="1" key="1">
    <citation type="submission" date="2020-04" db="EMBL/GenBank/DDBJ databases">
        <authorList>
            <person name="Alioto T."/>
            <person name="Alioto T."/>
            <person name="Gomez Garrido J."/>
        </authorList>
    </citation>
    <scope>NUCLEOTIDE SEQUENCE</scope>
    <source>
        <strain evidence="1">A484AB</strain>
    </source>
</reference>